<evidence type="ECO:0000313" key="1">
    <source>
        <dbReference type="EMBL" id="KAH0755473.1"/>
    </source>
</evidence>
<organism evidence="1 2">
    <name type="scientific">Solanum tuberosum</name>
    <name type="common">Potato</name>
    <dbReference type="NCBI Taxonomy" id="4113"/>
    <lineage>
        <taxon>Eukaryota</taxon>
        <taxon>Viridiplantae</taxon>
        <taxon>Streptophyta</taxon>
        <taxon>Embryophyta</taxon>
        <taxon>Tracheophyta</taxon>
        <taxon>Spermatophyta</taxon>
        <taxon>Magnoliopsida</taxon>
        <taxon>eudicotyledons</taxon>
        <taxon>Gunneridae</taxon>
        <taxon>Pentapetalae</taxon>
        <taxon>asterids</taxon>
        <taxon>lamiids</taxon>
        <taxon>Solanales</taxon>
        <taxon>Solanaceae</taxon>
        <taxon>Solanoideae</taxon>
        <taxon>Solaneae</taxon>
        <taxon>Solanum</taxon>
    </lineage>
</organism>
<accession>A0ABQ7UVL7</accession>
<name>A0ABQ7UVL7_SOLTU</name>
<keyword evidence="2" id="KW-1185">Reference proteome</keyword>
<dbReference type="Proteomes" id="UP000826656">
    <property type="component" value="Unassembled WGS sequence"/>
</dbReference>
<sequence>MASFPRGRETQSQVANHSSATISFCIELPAGLRYGLCKGIGEATSFIPESIIARGWNPVMAHQLTDSLISIHSWTLQVTSYPHMESAQGRNPIQWVTGTGLDIKDREKRISAKKENCPVKTSLIRSPRSRTTLQ</sequence>
<protein>
    <submittedName>
        <fullName evidence="1">Uncharacterized protein</fullName>
    </submittedName>
</protein>
<dbReference type="EMBL" id="JAIVGD010000018">
    <property type="protein sequence ID" value="KAH0755473.1"/>
    <property type="molecule type" value="Genomic_DNA"/>
</dbReference>
<proteinExistence type="predicted"/>
<comment type="caution">
    <text evidence="1">The sequence shown here is derived from an EMBL/GenBank/DDBJ whole genome shotgun (WGS) entry which is preliminary data.</text>
</comment>
<gene>
    <name evidence="1" type="ORF">KY290_025743</name>
</gene>
<reference evidence="1 2" key="1">
    <citation type="journal article" date="2021" name="bioRxiv">
        <title>Chromosome-scale and haplotype-resolved genome assembly of a tetraploid potato cultivar.</title>
        <authorList>
            <person name="Sun H."/>
            <person name="Jiao W.-B."/>
            <person name="Krause K."/>
            <person name="Campoy J.A."/>
            <person name="Goel M."/>
            <person name="Folz-Donahue K."/>
            <person name="Kukat C."/>
            <person name="Huettel B."/>
            <person name="Schneeberger K."/>
        </authorList>
    </citation>
    <scope>NUCLEOTIDE SEQUENCE [LARGE SCALE GENOMIC DNA]</scope>
    <source>
        <strain evidence="1">SolTubOtavaFocal</strain>
        <tissue evidence="1">Leaves</tissue>
    </source>
</reference>
<evidence type="ECO:0000313" key="2">
    <source>
        <dbReference type="Proteomes" id="UP000826656"/>
    </source>
</evidence>